<evidence type="ECO:0008006" key="3">
    <source>
        <dbReference type="Google" id="ProtNLM"/>
    </source>
</evidence>
<evidence type="ECO:0000313" key="2">
    <source>
        <dbReference type="Proteomes" id="UP001597178"/>
    </source>
</evidence>
<proteinExistence type="predicted"/>
<name>A0ABW3ZZ02_9BACI</name>
<dbReference type="RefSeq" id="WP_382402106.1">
    <property type="nucleotide sequence ID" value="NZ_JBHTNH010000029.1"/>
</dbReference>
<sequence length="98" mass="10890">MRTLVVLLSLGLVFLTGMVIGMDQENGPNASDVNTGETIEQTEEKQVIIEQQPPNEEPEMPESPEHFTQKTAAFLESGVKGFYELVVGVTYQLVQVFF</sequence>
<organism evidence="1 2">
    <name type="scientific">Lentibacillus salinarum</name>
    <dbReference type="NCBI Taxonomy" id="446820"/>
    <lineage>
        <taxon>Bacteria</taxon>
        <taxon>Bacillati</taxon>
        <taxon>Bacillota</taxon>
        <taxon>Bacilli</taxon>
        <taxon>Bacillales</taxon>
        <taxon>Bacillaceae</taxon>
        <taxon>Lentibacillus</taxon>
    </lineage>
</organism>
<gene>
    <name evidence="1" type="ORF">ACFQ4A_15200</name>
</gene>
<keyword evidence="2" id="KW-1185">Reference proteome</keyword>
<accession>A0ABW3ZZ02</accession>
<reference evidence="2" key="1">
    <citation type="journal article" date="2019" name="Int. J. Syst. Evol. Microbiol.">
        <title>The Global Catalogue of Microorganisms (GCM) 10K type strain sequencing project: providing services to taxonomists for standard genome sequencing and annotation.</title>
        <authorList>
            <consortium name="The Broad Institute Genomics Platform"/>
            <consortium name="The Broad Institute Genome Sequencing Center for Infectious Disease"/>
            <person name="Wu L."/>
            <person name="Ma J."/>
        </authorList>
    </citation>
    <scope>NUCLEOTIDE SEQUENCE [LARGE SCALE GENOMIC DNA]</scope>
    <source>
        <strain evidence="2">CCUG 54822</strain>
    </source>
</reference>
<protein>
    <recommendedName>
        <fullName evidence="3">DUF3679 domain-containing protein</fullName>
    </recommendedName>
</protein>
<evidence type="ECO:0000313" key="1">
    <source>
        <dbReference type="EMBL" id="MFD1363002.1"/>
    </source>
</evidence>
<dbReference type="EMBL" id="JBHTNH010000029">
    <property type="protein sequence ID" value="MFD1363002.1"/>
    <property type="molecule type" value="Genomic_DNA"/>
</dbReference>
<comment type="caution">
    <text evidence="1">The sequence shown here is derived from an EMBL/GenBank/DDBJ whole genome shotgun (WGS) entry which is preliminary data.</text>
</comment>
<dbReference type="Proteomes" id="UP001597178">
    <property type="component" value="Unassembled WGS sequence"/>
</dbReference>